<reference evidence="2" key="1">
    <citation type="submission" date="2021-05" db="EMBL/GenBank/DDBJ databases">
        <authorList>
            <person name="Alioto T."/>
            <person name="Alioto T."/>
            <person name="Gomez Garrido J."/>
        </authorList>
    </citation>
    <scope>NUCLEOTIDE SEQUENCE</scope>
</reference>
<dbReference type="EMBL" id="HBUE01072964">
    <property type="protein sequence ID" value="CAG6473541.1"/>
    <property type="molecule type" value="Transcribed_RNA"/>
</dbReference>
<name>A0A8D8BKY3_CULPI</name>
<evidence type="ECO:0000313" key="2">
    <source>
        <dbReference type="EMBL" id="CAG6473541.1"/>
    </source>
</evidence>
<feature type="compositionally biased region" description="Low complexity" evidence="1">
    <location>
        <begin position="58"/>
        <end position="86"/>
    </location>
</feature>
<organism evidence="2">
    <name type="scientific">Culex pipiens</name>
    <name type="common">House mosquito</name>
    <dbReference type="NCBI Taxonomy" id="7175"/>
    <lineage>
        <taxon>Eukaryota</taxon>
        <taxon>Metazoa</taxon>
        <taxon>Ecdysozoa</taxon>
        <taxon>Arthropoda</taxon>
        <taxon>Hexapoda</taxon>
        <taxon>Insecta</taxon>
        <taxon>Pterygota</taxon>
        <taxon>Neoptera</taxon>
        <taxon>Endopterygota</taxon>
        <taxon>Diptera</taxon>
        <taxon>Nematocera</taxon>
        <taxon>Culicoidea</taxon>
        <taxon>Culicidae</taxon>
        <taxon>Culicinae</taxon>
        <taxon>Culicini</taxon>
        <taxon>Culex</taxon>
        <taxon>Culex</taxon>
    </lineage>
</organism>
<evidence type="ECO:0000256" key="1">
    <source>
        <dbReference type="SAM" id="MobiDB-lite"/>
    </source>
</evidence>
<proteinExistence type="predicted"/>
<sequence>MHWSKCPSWNTSPCSRPDVDLADASSIATAHGSFRSIASSVQFMSRRHRDPSSDPRASRSSASNTRSTTLNCPRSPANSCPSSGSSWSISGIVSLSLPVSLPAAGFLARSGRILFRPIDWGWSLLLA</sequence>
<dbReference type="AlphaFoldDB" id="A0A8D8BKY3"/>
<accession>A0A8D8BKY3</accession>
<protein>
    <submittedName>
        <fullName evidence="2">(northern house mosquito) hypothetical protein</fullName>
    </submittedName>
</protein>
<feature type="region of interest" description="Disordered" evidence="1">
    <location>
        <begin position="44"/>
        <end position="86"/>
    </location>
</feature>